<evidence type="ECO:0000313" key="2">
    <source>
        <dbReference type="Proteomes" id="UP000192445"/>
    </source>
</evidence>
<organism evidence="1 2">
    <name type="scientific">Streptomyces violaceoruber</name>
    <dbReference type="NCBI Taxonomy" id="1935"/>
    <lineage>
        <taxon>Bacteria</taxon>
        <taxon>Bacillati</taxon>
        <taxon>Actinomycetota</taxon>
        <taxon>Actinomycetes</taxon>
        <taxon>Kitasatosporales</taxon>
        <taxon>Streptomycetaceae</taxon>
        <taxon>Streptomyces</taxon>
        <taxon>Streptomyces violaceoruber group</taxon>
    </lineage>
</organism>
<accession>A0A1V0UEK3</accession>
<protein>
    <submittedName>
        <fullName evidence="1">Uncharacterized protein</fullName>
    </submittedName>
</protein>
<sequence length="188" mass="20317">MRKMARIDEASWTRSLLDLFGDGMFAAVGARRHGDWRCDALDVMRLATADPRGWPRRVCAPGGGVYPPGPDGPFGAVVPADVARVFPVSRRGAEQIVVTLQGDWFRTDGIPDFSAGEAGLLSRAHEVLGRFGEDALFFTNAVSARSDPHADMFRREGAYEGFTGHVMDCGVIALSAAEVGVFWGFTPD</sequence>
<gene>
    <name evidence="1" type="ORF">B1H20_20625</name>
</gene>
<dbReference type="KEGG" id="svu:B1H20_20625"/>
<dbReference type="AlphaFoldDB" id="A0A1V0UEK3"/>
<proteinExistence type="predicted"/>
<dbReference type="Proteomes" id="UP000192445">
    <property type="component" value="Chromosome"/>
</dbReference>
<name>A0A1V0UEK3_STRVN</name>
<dbReference type="EMBL" id="CP020570">
    <property type="protein sequence ID" value="ARF63510.1"/>
    <property type="molecule type" value="Genomic_DNA"/>
</dbReference>
<reference evidence="1 2" key="1">
    <citation type="submission" date="2017-03" db="EMBL/GenBank/DDBJ databases">
        <title>Complete Genome Sequence of a natural compounds producer, Streptomyces violaceus S21.</title>
        <authorList>
            <person name="Zhong C."/>
            <person name="Zhao Z."/>
            <person name="Fu J."/>
            <person name="Zong G."/>
            <person name="Qin R."/>
            <person name="Cao G."/>
        </authorList>
    </citation>
    <scope>NUCLEOTIDE SEQUENCE [LARGE SCALE GENOMIC DNA]</scope>
    <source>
        <strain evidence="1 2">S21</strain>
    </source>
</reference>
<evidence type="ECO:0000313" key="1">
    <source>
        <dbReference type="EMBL" id="ARF63510.1"/>
    </source>
</evidence>